<dbReference type="OrthoDB" id="6465041at2"/>
<dbReference type="EMBL" id="LZEY01000009">
    <property type="protein sequence ID" value="OBU12096.1"/>
    <property type="molecule type" value="Genomic_DNA"/>
</dbReference>
<protein>
    <submittedName>
        <fullName evidence="1">Uncharacterized protein</fullName>
    </submittedName>
</protein>
<sequence>MSKINLFLISLFYILIPNVSIANEIVTNRAFINNCNSNINKKGKILEINLGSQNIGAEYIRAYYTITLLDPDGKTNEISVLESIGNDYGKGMFMLINNAYISNSYVEITRCESNRISGLKIKSK</sequence>
<organism evidence="1 2">
    <name type="scientific">Morganella psychrotolerans</name>
    <dbReference type="NCBI Taxonomy" id="368603"/>
    <lineage>
        <taxon>Bacteria</taxon>
        <taxon>Pseudomonadati</taxon>
        <taxon>Pseudomonadota</taxon>
        <taxon>Gammaproteobacteria</taxon>
        <taxon>Enterobacterales</taxon>
        <taxon>Morganellaceae</taxon>
        <taxon>Morganella</taxon>
    </lineage>
</organism>
<gene>
    <name evidence="1" type="ORF">AYY18_17245</name>
</gene>
<reference evidence="2" key="1">
    <citation type="submission" date="2016-06" db="EMBL/GenBank/DDBJ databases">
        <authorList>
            <person name="Butler K."/>
        </authorList>
    </citation>
    <scope>NUCLEOTIDE SEQUENCE [LARGE SCALE GENOMIC DNA]</scope>
    <source>
        <strain evidence="2">GCSL-Mp20</strain>
    </source>
</reference>
<dbReference type="RefSeq" id="WP_067400649.1">
    <property type="nucleotide sequence ID" value="NZ_LZEY01000009.1"/>
</dbReference>
<evidence type="ECO:0000313" key="2">
    <source>
        <dbReference type="Proteomes" id="UP000092377"/>
    </source>
</evidence>
<accession>A0A1B8HR38</accession>
<name>A0A1B8HR38_9GAMM</name>
<comment type="caution">
    <text evidence="1">The sequence shown here is derived from an EMBL/GenBank/DDBJ whole genome shotgun (WGS) entry which is preliminary data.</text>
</comment>
<keyword evidence="2" id="KW-1185">Reference proteome</keyword>
<dbReference type="Proteomes" id="UP000092377">
    <property type="component" value="Unassembled WGS sequence"/>
</dbReference>
<dbReference type="AlphaFoldDB" id="A0A1B8HR38"/>
<evidence type="ECO:0000313" key="1">
    <source>
        <dbReference type="EMBL" id="OBU12096.1"/>
    </source>
</evidence>
<proteinExistence type="predicted"/>